<gene>
    <name evidence="2" type="ORF">TWF102_007406</name>
    <name evidence="3" type="ORF">TWF703_007742</name>
</gene>
<comment type="caution">
    <text evidence="3">The sequence shown here is derived from an EMBL/GenBank/DDBJ whole genome shotgun (WGS) entry which is preliminary data.</text>
</comment>
<evidence type="ECO:0000313" key="5">
    <source>
        <dbReference type="Proteomes" id="UP000480548"/>
    </source>
</evidence>
<feature type="region of interest" description="Disordered" evidence="1">
    <location>
        <begin position="135"/>
        <end position="155"/>
    </location>
</feature>
<dbReference type="Proteomes" id="UP000475325">
    <property type="component" value="Unassembled WGS sequence"/>
</dbReference>
<organism evidence="3 5">
    <name type="scientific">Orbilia oligospora</name>
    <name type="common">Nematode-trapping fungus</name>
    <name type="synonym">Arthrobotrys oligospora</name>
    <dbReference type="NCBI Taxonomy" id="2813651"/>
    <lineage>
        <taxon>Eukaryota</taxon>
        <taxon>Fungi</taxon>
        <taxon>Dikarya</taxon>
        <taxon>Ascomycota</taxon>
        <taxon>Pezizomycotina</taxon>
        <taxon>Orbiliomycetes</taxon>
        <taxon>Orbiliales</taxon>
        <taxon>Orbiliaceae</taxon>
        <taxon>Orbilia</taxon>
    </lineage>
</organism>
<sequence length="155" mass="17727">MSLSPSASQASQELAKKIHHLRYTTQQHIWPRLCLRALPQKKACQLITSVWNSHIQRQCKITKLPGPKSEHATIFDDVNRTLRPVRLVLAETRISTKWGLWTFDHAIDELIIANECLAPIPDTTVVIRQLEGNNDSQSFETSSLSEKHQPMEEDH</sequence>
<dbReference type="AlphaFoldDB" id="A0A7C8JT81"/>
<dbReference type="Proteomes" id="UP000480548">
    <property type="component" value="Unassembled WGS sequence"/>
</dbReference>
<proteinExistence type="predicted"/>
<name>A0A7C8JT81_ORBOL</name>
<evidence type="ECO:0000313" key="4">
    <source>
        <dbReference type="Proteomes" id="UP000475325"/>
    </source>
</evidence>
<feature type="compositionally biased region" description="Polar residues" evidence="1">
    <location>
        <begin position="135"/>
        <end position="144"/>
    </location>
</feature>
<reference evidence="4 5" key="1">
    <citation type="submission" date="2019-06" db="EMBL/GenBank/DDBJ databases">
        <authorList>
            <person name="Palmer J.M."/>
        </authorList>
    </citation>
    <scope>NUCLEOTIDE SEQUENCE [LARGE SCALE GENOMIC DNA]</scope>
    <source>
        <strain evidence="2 4">TWF102</strain>
        <strain evidence="3 5">TWF703</strain>
    </source>
</reference>
<feature type="compositionally biased region" description="Basic and acidic residues" evidence="1">
    <location>
        <begin position="145"/>
        <end position="155"/>
    </location>
</feature>
<evidence type="ECO:0000256" key="1">
    <source>
        <dbReference type="SAM" id="MobiDB-lite"/>
    </source>
</evidence>
<dbReference type="EMBL" id="WIQW01000042">
    <property type="protein sequence ID" value="KAF3095007.1"/>
    <property type="molecule type" value="Genomic_DNA"/>
</dbReference>
<accession>A0A7C8JT81</accession>
<protein>
    <submittedName>
        <fullName evidence="3">Uncharacterized protein</fullName>
    </submittedName>
</protein>
<evidence type="ECO:0000313" key="2">
    <source>
        <dbReference type="EMBL" id="KAF3095007.1"/>
    </source>
</evidence>
<evidence type="ECO:0000313" key="3">
    <source>
        <dbReference type="EMBL" id="KAF3145158.1"/>
    </source>
</evidence>
<dbReference type="EMBL" id="WIQZ01000005">
    <property type="protein sequence ID" value="KAF3145158.1"/>
    <property type="molecule type" value="Genomic_DNA"/>
</dbReference>